<evidence type="ECO:0000313" key="2">
    <source>
        <dbReference type="Proteomes" id="UP000010959"/>
    </source>
</evidence>
<accession>L7CGG0</accession>
<reference evidence="1 2" key="1">
    <citation type="journal article" date="2013" name="Mar. Genomics">
        <title>Expression of sulfatases in Rhodopirellula baltica and the diversity of sulfatases in the genus Rhodopirellula.</title>
        <authorList>
            <person name="Wegner C.E."/>
            <person name="Richter-Heitmann T."/>
            <person name="Klindworth A."/>
            <person name="Klockow C."/>
            <person name="Richter M."/>
            <person name="Achstetter T."/>
            <person name="Glockner F.O."/>
            <person name="Harder J."/>
        </authorList>
    </citation>
    <scope>NUCLEOTIDE SEQUENCE [LARGE SCALE GENOMIC DNA]</scope>
    <source>
        <strain evidence="1 2">SWK14</strain>
    </source>
</reference>
<evidence type="ECO:0000313" key="1">
    <source>
        <dbReference type="EMBL" id="ELP32702.1"/>
    </source>
</evidence>
<organism evidence="1 2">
    <name type="scientific">Rhodopirellula baltica SWK14</name>
    <dbReference type="NCBI Taxonomy" id="993516"/>
    <lineage>
        <taxon>Bacteria</taxon>
        <taxon>Pseudomonadati</taxon>
        <taxon>Planctomycetota</taxon>
        <taxon>Planctomycetia</taxon>
        <taxon>Pirellulales</taxon>
        <taxon>Pirellulaceae</taxon>
        <taxon>Rhodopirellula</taxon>
    </lineage>
</organism>
<sequence>MDHVVSLSGESVTVGYNEVIEQNMVNLYESLSEKDRRRYAAIEAEKHLWPIRNVFCTNCRSRCRFERTKTQR</sequence>
<dbReference type="AlphaFoldDB" id="L7CGG0"/>
<dbReference type="EMBL" id="AMWG01000094">
    <property type="protein sequence ID" value="ELP32702.1"/>
    <property type="molecule type" value="Genomic_DNA"/>
</dbReference>
<proteinExistence type="predicted"/>
<dbReference type="PATRIC" id="fig|993516.3.peg.3616"/>
<comment type="caution">
    <text evidence="1">The sequence shown here is derived from an EMBL/GenBank/DDBJ whole genome shotgun (WGS) entry which is preliminary data.</text>
</comment>
<name>L7CGG0_RHOBT</name>
<protein>
    <submittedName>
        <fullName evidence="1">Uncharacterized protein</fullName>
    </submittedName>
</protein>
<dbReference type="Proteomes" id="UP000010959">
    <property type="component" value="Unassembled WGS sequence"/>
</dbReference>
<gene>
    <name evidence="1" type="ORF">RBSWK_03390</name>
</gene>